<dbReference type="Proteomes" id="UP000232693">
    <property type="component" value="Chromosome"/>
</dbReference>
<sequence>MEKTFKRKLIIIYAMLITSLLFIITSMTGLLKPSDELAEVWFQRSGSIAVALAIFAEIGLVSLTMKNKSLIETMYLQKLERWIDVGEIIAKTMLVLGTVVWGYGDLFHRWLSTLLG</sequence>
<gene>
    <name evidence="1" type="ORF">CW740_07960</name>
</gene>
<dbReference type="KEGG" id="kpd:CW740_07960"/>
<protein>
    <submittedName>
        <fullName evidence="1">Uncharacterized protein</fullName>
    </submittedName>
</protein>
<keyword evidence="2" id="KW-1185">Reference proteome</keyword>
<accession>A0A2K9ARZ0</accession>
<reference evidence="1 2" key="1">
    <citation type="submission" date="2017-12" db="EMBL/GenBank/DDBJ databases">
        <title>Kangiella profundi FT102 completed genome.</title>
        <authorList>
            <person name="Xu J."/>
            <person name="Wang J."/>
            <person name="Lu Y."/>
        </authorList>
    </citation>
    <scope>NUCLEOTIDE SEQUENCE [LARGE SCALE GENOMIC DNA]</scope>
    <source>
        <strain evidence="1 2">FT102</strain>
    </source>
</reference>
<name>A0A2K9ARZ0_9GAMM</name>
<evidence type="ECO:0000313" key="2">
    <source>
        <dbReference type="Proteomes" id="UP000232693"/>
    </source>
</evidence>
<evidence type="ECO:0000313" key="1">
    <source>
        <dbReference type="EMBL" id="AUD79183.1"/>
    </source>
</evidence>
<dbReference type="EMBL" id="CP025120">
    <property type="protein sequence ID" value="AUD79183.1"/>
    <property type="molecule type" value="Genomic_DNA"/>
</dbReference>
<dbReference type="AlphaFoldDB" id="A0A2K9ARZ0"/>
<organism evidence="1 2">
    <name type="scientific">Kangiella profundi</name>
    <dbReference type="NCBI Taxonomy" id="1561924"/>
    <lineage>
        <taxon>Bacteria</taxon>
        <taxon>Pseudomonadati</taxon>
        <taxon>Pseudomonadota</taxon>
        <taxon>Gammaproteobacteria</taxon>
        <taxon>Kangiellales</taxon>
        <taxon>Kangiellaceae</taxon>
        <taxon>Kangiella</taxon>
    </lineage>
</organism>
<proteinExistence type="predicted"/>